<dbReference type="RefSeq" id="WP_246110371.1">
    <property type="nucleotide sequence ID" value="NZ_VIWX01000003.1"/>
</dbReference>
<evidence type="ECO:0000256" key="1">
    <source>
        <dbReference type="ARBA" id="ARBA00009512"/>
    </source>
</evidence>
<protein>
    <recommendedName>
        <fullName evidence="7 8">Small ribosomal subunit protein bS6</fullName>
    </recommendedName>
</protein>
<dbReference type="GO" id="GO:1990904">
    <property type="term" value="C:ribonucleoprotein complex"/>
    <property type="evidence" value="ECO:0007669"/>
    <property type="project" value="UniProtKB-KW"/>
</dbReference>
<sequence>MVFMRHYELMVILDPSQDERTVAPSLENFLNVVRNDGGTVEKVDVWGRRRLSFEINKNSEGIYVVLDLNAEPATVKEMDRQLNLNESILRTKVQRKIVEPRKVARAAKARAAKASA</sequence>
<comment type="caution">
    <text evidence="9">The sequence shown here is derived from an EMBL/GenBank/DDBJ whole genome shotgun (WGS) entry which is preliminary data.</text>
</comment>
<evidence type="ECO:0000256" key="4">
    <source>
        <dbReference type="ARBA" id="ARBA00022980"/>
    </source>
</evidence>
<dbReference type="GO" id="GO:0003735">
    <property type="term" value="F:structural constituent of ribosome"/>
    <property type="evidence" value="ECO:0007669"/>
    <property type="project" value="InterPro"/>
</dbReference>
<evidence type="ECO:0000256" key="7">
    <source>
        <dbReference type="ARBA" id="ARBA00035294"/>
    </source>
</evidence>
<dbReference type="InterPro" id="IPR035980">
    <property type="entry name" value="Ribosomal_bS6_sf"/>
</dbReference>
<dbReference type="InterPro" id="IPR014717">
    <property type="entry name" value="Transl_elong_EF1B/ribsomal_bS6"/>
</dbReference>
<dbReference type="NCBIfam" id="TIGR00166">
    <property type="entry name" value="S6"/>
    <property type="match status" value="1"/>
</dbReference>
<name>A0A561U5Q6_9PSEU</name>
<dbReference type="PANTHER" id="PTHR21011">
    <property type="entry name" value="MITOCHONDRIAL 28S RIBOSOMAL PROTEIN S6"/>
    <property type="match status" value="1"/>
</dbReference>
<dbReference type="InterPro" id="IPR020814">
    <property type="entry name" value="Ribosomal_S6_plastid/chlpt"/>
</dbReference>
<accession>A0A561U5Q6</accession>
<keyword evidence="10" id="KW-1185">Reference proteome</keyword>
<gene>
    <name evidence="8" type="primary">rpsF</name>
    <name evidence="9" type="ORF">FHU35_13416</name>
</gene>
<dbReference type="GO" id="GO:0005737">
    <property type="term" value="C:cytoplasm"/>
    <property type="evidence" value="ECO:0007669"/>
    <property type="project" value="UniProtKB-ARBA"/>
</dbReference>
<evidence type="ECO:0000256" key="6">
    <source>
        <dbReference type="ARBA" id="ARBA00035104"/>
    </source>
</evidence>
<evidence type="ECO:0000256" key="2">
    <source>
        <dbReference type="ARBA" id="ARBA00022730"/>
    </source>
</evidence>
<dbReference type="Pfam" id="PF01250">
    <property type="entry name" value="Ribosomal_S6"/>
    <property type="match status" value="1"/>
</dbReference>
<evidence type="ECO:0000256" key="3">
    <source>
        <dbReference type="ARBA" id="ARBA00022884"/>
    </source>
</evidence>
<dbReference type="AlphaFoldDB" id="A0A561U5Q6"/>
<dbReference type="CDD" id="cd00473">
    <property type="entry name" value="bS6"/>
    <property type="match status" value="1"/>
</dbReference>
<dbReference type="Gene3D" id="3.30.70.60">
    <property type="match status" value="1"/>
</dbReference>
<comment type="function">
    <text evidence="6 8">Binds together with bS18 to 16S ribosomal RNA.</text>
</comment>
<dbReference type="FunFam" id="3.30.70.60:FF:000002">
    <property type="entry name" value="30S ribosomal protein S6"/>
    <property type="match status" value="1"/>
</dbReference>
<dbReference type="Proteomes" id="UP000316184">
    <property type="component" value="Unassembled WGS sequence"/>
</dbReference>
<dbReference type="InterPro" id="IPR000529">
    <property type="entry name" value="Ribosomal_bS6"/>
</dbReference>
<proteinExistence type="inferred from homology"/>
<dbReference type="EMBL" id="VIWX01000003">
    <property type="protein sequence ID" value="TWF94700.1"/>
    <property type="molecule type" value="Genomic_DNA"/>
</dbReference>
<organism evidence="9 10">
    <name type="scientific">Saccharopolyspora dendranthemae</name>
    <dbReference type="NCBI Taxonomy" id="1181886"/>
    <lineage>
        <taxon>Bacteria</taxon>
        <taxon>Bacillati</taxon>
        <taxon>Actinomycetota</taxon>
        <taxon>Actinomycetes</taxon>
        <taxon>Pseudonocardiales</taxon>
        <taxon>Pseudonocardiaceae</taxon>
        <taxon>Saccharopolyspora</taxon>
    </lineage>
</organism>
<dbReference type="HAMAP" id="MF_00360">
    <property type="entry name" value="Ribosomal_bS6"/>
    <property type="match status" value="1"/>
</dbReference>
<keyword evidence="2 8" id="KW-0699">rRNA-binding</keyword>
<comment type="similarity">
    <text evidence="1 8">Belongs to the bacterial ribosomal protein bS6 family.</text>
</comment>
<evidence type="ECO:0000313" key="9">
    <source>
        <dbReference type="EMBL" id="TWF94700.1"/>
    </source>
</evidence>
<keyword evidence="5 8" id="KW-0687">Ribonucleoprotein</keyword>
<evidence type="ECO:0000313" key="10">
    <source>
        <dbReference type="Proteomes" id="UP000316184"/>
    </source>
</evidence>
<dbReference type="GO" id="GO:0006412">
    <property type="term" value="P:translation"/>
    <property type="evidence" value="ECO:0007669"/>
    <property type="project" value="UniProtKB-UniRule"/>
</dbReference>
<dbReference type="PANTHER" id="PTHR21011:SF1">
    <property type="entry name" value="SMALL RIBOSOMAL SUBUNIT PROTEIN BS6M"/>
    <property type="match status" value="1"/>
</dbReference>
<dbReference type="GO" id="GO:0005840">
    <property type="term" value="C:ribosome"/>
    <property type="evidence" value="ECO:0007669"/>
    <property type="project" value="UniProtKB-KW"/>
</dbReference>
<dbReference type="SUPFAM" id="SSF54995">
    <property type="entry name" value="Ribosomal protein S6"/>
    <property type="match status" value="1"/>
</dbReference>
<evidence type="ECO:0000256" key="8">
    <source>
        <dbReference type="HAMAP-Rule" id="MF_00360"/>
    </source>
</evidence>
<dbReference type="GO" id="GO:0070181">
    <property type="term" value="F:small ribosomal subunit rRNA binding"/>
    <property type="evidence" value="ECO:0007669"/>
    <property type="project" value="TreeGrafter"/>
</dbReference>
<keyword evidence="4 8" id="KW-0689">Ribosomal protein</keyword>
<reference evidence="9 10" key="1">
    <citation type="submission" date="2019-06" db="EMBL/GenBank/DDBJ databases">
        <title>Sequencing the genomes of 1000 actinobacteria strains.</title>
        <authorList>
            <person name="Klenk H.-P."/>
        </authorList>
    </citation>
    <scope>NUCLEOTIDE SEQUENCE [LARGE SCALE GENOMIC DNA]</scope>
    <source>
        <strain evidence="9 10">DSM 46699</strain>
    </source>
</reference>
<keyword evidence="3 8" id="KW-0694">RNA-binding</keyword>
<evidence type="ECO:0000256" key="5">
    <source>
        <dbReference type="ARBA" id="ARBA00023274"/>
    </source>
</evidence>